<accession>A0A814LDW0</accession>
<sequence length="46" mass="5439">AQDNVLKYRARSVPYNIELHRSIRLKERNAPLPGFQMIEEHFDGND</sequence>
<dbReference type="Proteomes" id="UP000663829">
    <property type="component" value="Unassembled WGS sequence"/>
</dbReference>
<comment type="caution">
    <text evidence="1">The sequence shown here is derived from an EMBL/GenBank/DDBJ whole genome shotgun (WGS) entry which is preliminary data.</text>
</comment>
<evidence type="ECO:0000313" key="3">
    <source>
        <dbReference type="EMBL" id="CAF3831055.1"/>
    </source>
</evidence>
<feature type="non-terminal residue" evidence="1">
    <location>
        <position position="1"/>
    </location>
</feature>
<evidence type="ECO:0000313" key="2">
    <source>
        <dbReference type="EMBL" id="CAF1529111.1"/>
    </source>
</evidence>
<dbReference type="EMBL" id="CAJNOQ010004514">
    <property type="protein sequence ID" value="CAF1062954.1"/>
    <property type="molecule type" value="Genomic_DNA"/>
</dbReference>
<evidence type="ECO:0000313" key="5">
    <source>
        <dbReference type="Proteomes" id="UP000663829"/>
    </source>
</evidence>
<protein>
    <submittedName>
        <fullName evidence="1">Uncharacterized protein</fullName>
    </submittedName>
</protein>
<dbReference type="EMBL" id="CAJNOK010037224">
    <property type="protein sequence ID" value="CAF1529111.1"/>
    <property type="molecule type" value="Genomic_DNA"/>
</dbReference>
<evidence type="ECO:0000313" key="1">
    <source>
        <dbReference type="EMBL" id="CAF1062954.1"/>
    </source>
</evidence>
<reference evidence="1" key="1">
    <citation type="submission" date="2021-02" db="EMBL/GenBank/DDBJ databases">
        <authorList>
            <person name="Nowell W R."/>
        </authorList>
    </citation>
    <scope>NUCLEOTIDE SEQUENCE</scope>
</reference>
<evidence type="ECO:0000313" key="4">
    <source>
        <dbReference type="EMBL" id="CAF4315893.1"/>
    </source>
</evidence>
<organism evidence="1 5">
    <name type="scientific">Didymodactylos carnosus</name>
    <dbReference type="NCBI Taxonomy" id="1234261"/>
    <lineage>
        <taxon>Eukaryota</taxon>
        <taxon>Metazoa</taxon>
        <taxon>Spiralia</taxon>
        <taxon>Gnathifera</taxon>
        <taxon>Rotifera</taxon>
        <taxon>Eurotatoria</taxon>
        <taxon>Bdelloidea</taxon>
        <taxon>Philodinida</taxon>
        <taxon>Philodinidae</taxon>
        <taxon>Didymodactylos</taxon>
    </lineage>
</organism>
<dbReference type="EMBL" id="CAJOBA010059441">
    <property type="protein sequence ID" value="CAF4315893.1"/>
    <property type="molecule type" value="Genomic_DNA"/>
</dbReference>
<dbReference type="EMBL" id="CAJOBC010004515">
    <property type="protein sequence ID" value="CAF3831055.1"/>
    <property type="molecule type" value="Genomic_DNA"/>
</dbReference>
<dbReference type="AlphaFoldDB" id="A0A814LDW0"/>
<dbReference type="Proteomes" id="UP000677228">
    <property type="component" value="Unassembled WGS sequence"/>
</dbReference>
<gene>
    <name evidence="1" type="ORF">GPM918_LOCUS16875</name>
    <name evidence="2" type="ORF">OVA965_LOCUS38158</name>
    <name evidence="3" type="ORF">SRO942_LOCUS16877</name>
    <name evidence="4" type="ORF">TMI583_LOCUS39319</name>
</gene>
<keyword evidence="5" id="KW-1185">Reference proteome</keyword>
<dbReference type="Proteomes" id="UP000681722">
    <property type="component" value="Unassembled WGS sequence"/>
</dbReference>
<name>A0A814LDW0_9BILA</name>
<dbReference type="Proteomes" id="UP000682733">
    <property type="component" value="Unassembled WGS sequence"/>
</dbReference>
<proteinExistence type="predicted"/>